<dbReference type="InterPro" id="IPR002684">
    <property type="entry name" value="Biotin_synth/BioAB"/>
</dbReference>
<reference evidence="16" key="2">
    <citation type="journal article" date="2021" name="PeerJ">
        <title>Extensive microbial diversity within the chicken gut microbiome revealed by metagenomics and culture.</title>
        <authorList>
            <person name="Gilroy R."/>
            <person name="Ravi A."/>
            <person name="Getino M."/>
            <person name="Pursley I."/>
            <person name="Horton D.L."/>
            <person name="Alikhan N.F."/>
            <person name="Baker D."/>
            <person name="Gharbi K."/>
            <person name="Hall N."/>
            <person name="Watson M."/>
            <person name="Adriaenssens E.M."/>
            <person name="Foster-Nyarko E."/>
            <person name="Jarju S."/>
            <person name="Secka A."/>
            <person name="Antonio M."/>
            <person name="Oren A."/>
            <person name="Chaudhuri R.R."/>
            <person name="La Ragione R."/>
            <person name="Hildebrand F."/>
            <person name="Pallen M.J."/>
        </authorList>
    </citation>
    <scope>NUCLEOTIDE SEQUENCE</scope>
    <source>
        <strain evidence="16">B1-20833</strain>
    </source>
</reference>
<dbReference type="Pfam" id="PF06968">
    <property type="entry name" value="BATS"/>
    <property type="match status" value="1"/>
</dbReference>
<organism evidence="16 17">
    <name type="scientific">Candidatus Cryptobacteroides intestinavium</name>
    <dbReference type="NCBI Taxonomy" id="2840766"/>
    <lineage>
        <taxon>Bacteria</taxon>
        <taxon>Pseudomonadati</taxon>
        <taxon>Bacteroidota</taxon>
        <taxon>Bacteroidia</taxon>
        <taxon>Bacteroidales</taxon>
        <taxon>Candidatus Cryptobacteroides</taxon>
    </lineage>
</organism>
<feature type="binding site" evidence="13 14">
    <location>
        <position position="74"/>
    </location>
    <ligand>
        <name>[4Fe-4S] cluster</name>
        <dbReference type="ChEBI" id="CHEBI:49883"/>
        <note>4Fe-4S-S-AdoMet</note>
    </ligand>
</feature>
<comment type="caution">
    <text evidence="16">The sequence shown here is derived from an EMBL/GenBank/DDBJ whole genome shotgun (WGS) entry which is preliminary data.</text>
</comment>
<evidence type="ECO:0000256" key="3">
    <source>
        <dbReference type="ARBA" id="ARBA00012236"/>
    </source>
</evidence>
<dbReference type="Gene3D" id="3.20.20.70">
    <property type="entry name" value="Aldolase class I"/>
    <property type="match status" value="1"/>
</dbReference>
<dbReference type="SFLD" id="SFLDG01278">
    <property type="entry name" value="biotin_synthase_like"/>
    <property type="match status" value="1"/>
</dbReference>
<dbReference type="EMBL" id="JADIMI010000019">
    <property type="protein sequence ID" value="MBO8451686.1"/>
    <property type="molecule type" value="Genomic_DNA"/>
</dbReference>
<dbReference type="Pfam" id="PF04055">
    <property type="entry name" value="Radical_SAM"/>
    <property type="match status" value="1"/>
</dbReference>
<feature type="binding site" evidence="13 14">
    <location>
        <position position="273"/>
    </location>
    <ligand>
        <name>[2Fe-2S] cluster</name>
        <dbReference type="ChEBI" id="CHEBI:190135"/>
    </ligand>
</feature>
<comment type="subunit">
    <text evidence="13">Homodimer.</text>
</comment>
<evidence type="ECO:0000256" key="4">
    <source>
        <dbReference type="ARBA" id="ARBA00022485"/>
    </source>
</evidence>
<dbReference type="PROSITE" id="PS51918">
    <property type="entry name" value="RADICAL_SAM"/>
    <property type="match status" value="1"/>
</dbReference>
<dbReference type="GO" id="GO:0051537">
    <property type="term" value="F:2 iron, 2 sulfur cluster binding"/>
    <property type="evidence" value="ECO:0007669"/>
    <property type="project" value="UniProtKB-KW"/>
</dbReference>
<evidence type="ECO:0000256" key="6">
    <source>
        <dbReference type="ARBA" id="ARBA00022691"/>
    </source>
</evidence>
<dbReference type="PIRSF" id="PIRSF001619">
    <property type="entry name" value="Biotin_synth"/>
    <property type="match status" value="1"/>
</dbReference>
<accession>A0A9D9EP55</accession>
<dbReference type="InterPro" id="IPR007197">
    <property type="entry name" value="rSAM"/>
</dbReference>
<evidence type="ECO:0000256" key="13">
    <source>
        <dbReference type="HAMAP-Rule" id="MF_01694"/>
    </source>
</evidence>
<evidence type="ECO:0000256" key="1">
    <source>
        <dbReference type="ARBA" id="ARBA00004942"/>
    </source>
</evidence>
<keyword evidence="9 13" id="KW-0093">Biotin biosynthesis</keyword>
<dbReference type="PANTHER" id="PTHR22976:SF2">
    <property type="entry name" value="BIOTIN SYNTHASE, MITOCHONDRIAL"/>
    <property type="match status" value="1"/>
</dbReference>
<dbReference type="SMART" id="SM00729">
    <property type="entry name" value="Elp3"/>
    <property type="match status" value="1"/>
</dbReference>
<comment type="catalytic activity">
    <reaction evidence="12 13">
        <text>(4R,5S)-dethiobiotin + (sulfur carrier)-SH + 2 reduced [2Fe-2S]-[ferredoxin] + 2 S-adenosyl-L-methionine = (sulfur carrier)-H + biotin + 2 5'-deoxyadenosine + 2 L-methionine + 2 oxidized [2Fe-2S]-[ferredoxin]</text>
        <dbReference type="Rhea" id="RHEA:22060"/>
        <dbReference type="Rhea" id="RHEA-COMP:10000"/>
        <dbReference type="Rhea" id="RHEA-COMP:10001"/>
        <dbReference type="Rhea" id="RHEA-COMP:14737"/>
        <dbReference type="Rhea" id="RHEA-COMP:14739"/>
        <dbReference type="ChEBI" id="CHEBI:17319"/>
        <dbReference type="ChEBI" id="CHEBI:29917"/>
        <dbReference type="ChEBI" id="CHEBI:33737"/>
        <dbReference type="ChEBI" id="CHEBI:33738"/>
        <dbReference type="ChEBI" id="CHEBI:57586"/>
        <dbReference type="ChEBI" id="CHEBI:57844"/>
        <dbReference type="ChEBI" id="CHEBI:59789"/>
        <dbReference type="ChEBI" id="CHEBI:64428"/>
        <dbReference type="ChEBI" id="CHEBI:149473"/>
        <dbReference type="EC" id="2.8.1.6"/>
    </reaction>
</comment>
<feature type="binding site" evidence="13 14">
    <location>
        <position position="143"/>
    </location>
    <ligand>
        <name>[2Fe-2S] cluster</name>
        <dbReference type="ChEBI" id="CHEBI:190135"/>
    </ligand>
</feature>
<dbReference type="GO" id="GO:0051539">
    <property type="term" value="F:4 iron, 4 sulfur cluster binding"/>
    <property type="evidence" value="ECO:0007669"/>
    <property type="project" value="UniProtKB-KW"/>
</dbReference>
<dbReference type="HAMAP" id="MF_01694">
    <property type="entry name" value="BioB"/>
    <property type="match status" value="1"/>
</dbReference>
<dbReference type="GO" id="GO:0009102">
    <property type="term" value="P:biotin biosynthetic process"/>
    <property type="evidence" value="ECO:0007669"/>
    <property type="project" value="UniProtKB-UniRule"/>
</dbReference>
<dbReference type="InterPro" id="IPR006638">
    <property type="entry name" value="Elp3/MiaA/NifB-like_rSAM"/>
</dbReference>
<comment type="cofactor">
    <cofactor evidence="14">
        <name>[2Fe-2S] cluster</name>
        <dbReference type="ChEBI" id="CHEBI:190135"/>
    </cofactor>
    <text evidence="14">Binds 1 [2Fe-2S] cluster. The cluster is coordinated with 3 cysteines and 1 arginine.</text>
</comment>
<evidence type="ECO:0000313" key="17">
    <source>
        <dbReference type="Proteomes" id="UP000823661"/>
    </source>
</evidence>
<evidence type="ECO:0000256" key="5">
    <source>
        <dbReference type="ARBA" id="ARBA00022679"/>
    </source>
</evidence>
<dbReference type="SMART" id="SM00876">
    <property type="entry name" value="BATS"/>
    <property type="match status" value="1"/>
</dbReference>
<dbReference type="Proteomes" id="UP000823661">
    <property type="component" value="Unassembled WGS sequence"/>
</dbReference>
<evidence type="ECO:0000256" key="7">
    <source>
        <dbReference type="ARBA" id="ARBA00022714"/>
    </source>
</evidence>
<feature type="binding site" evidence="13 14">
    <location>
        <position position="67"/>
    </location>
    <ligand>
        <name>[4Fe-4S] cluster</name>
        <dbReference type="ChEBI" id="CHEBI:49883"/>
        <note>4Fe-4S-S-AdoMet</note>
    </ligand>
</feature>
<keyword evidence="4 13" id="KW-0004">4Fe-4S</keyword>
<gene>
    <name evidence="13 16" type="primary">bioB</name>
    <name evidence="16" type="ORF">IAC06_02215</name>
</gene>
<evidence type="ECO:0000313" key="16">
    <source>
        <dbReference type="EMBL" id="MBO8451686.1"/>
    </source>
</evidence>
<proteinExistence type="inferred from homology"/>
<feature type="binding site" evidence="13 14">
    <location>
        <position position="203"/>
    </location>
    <ligand>
        <name>[2Fe-2S] cluster</name>
        <dbReference type="ChEBI" id="CHEBI:190135"/>
    </ligand>
</feature>
<evidence type="ECO:0000256" key="8">
    <source>
        <dbReference type="ARBA" id="ARBA00022723"/>
    </source>
</evidence>
<dbReference type="SFLD" id="SFLDS00029">
    <property type="entry name" value="Radical_SAM"/>
    <property type="match status" value="1"/>
</dbReference>
<dbReference type="InterPro" id="IPR013785">
    <property type="entry name" value="Aldolase_TIM"/>
</dbReference>
<dbReference type="GO" id="GO:0004076">
    <property type="term" value="F:biotin synthase activity"/>
    <property type="evidence" value="ECO:0007669"/>
    <property type="project" value="UniProtKB-UniRule"/>
</dbReference>
<dbReference type="GO" id="GO:0005506">
    <property type="term" value="F:iron ion binding"/>
    <property type="evidence" value="ECO:0007669"/>
    <property type="project" value="UniProtKB-UniRule"/>
</dbReference>
<dbReference type="AlphaFoldDB" id="A0A9D9EP55"/>
<sequence length="324" mass="35524">MNRLYTPDMLAEMIVSSGNGLTESEAEALSSYARTDDLLAAAERVTMSCAPRKFDTCSIINARSGRCPEDCHWCAQSARYHTGAAEYPLKPDDEIIRAAMLSRDHGIGRFSFVTSGRSLSDRDVDRLCEVARRIRRECGISLCMSSGLLDRGQLERIREAGITRYHCNLEAAPSFYGTLCTTHSQKQKIDTLKAARDAGLEICSGGIIGMGETELQRVELAFTLKSIGSMSVPINILCPVKGTPLENMPPIDDEDVLRCVALFRLILPDAYLRFAGGVARFSGKTMVRAYRAGINSAILGDMLTTAGEDIATNIKRIEEAGYEF</sequence>
<evidence type="ECO:0000256" key="12">
    <source>
        <dbReference type="ARBA" id="ARBA00051157"/>
    </source>
</evidence>
<feature type="binding site" evidence="13 14">
    <location>
        <position position="111"/>
    </location>
    <ligand>
        <name>[2Fe-2S] cluster</name>
        <dbReference type="ChEBI" id="CHEBI:190135"/>
    </ligand>
</feature>
<comment type="function">
    <text evidence="13">Catalyzes the conversion of dethiobiotin (DTB) to biotin by the insertion of a sulfur atom into dethiobiotin via a radical-based mechanism.</text>
</comment>
<keyword evidence="10 13" id="KW-0408">Iron</keyword>
<keyword evidence="8 13" id="KW-0479">Metal-binding</keyword>
<evidence type="ECO:0000256" key="9">
    <source>
        <dbReference type="ARBA" id="ARBA00022756"/>
    </source>
</evidence>
<dbReference type="PANTHER" id="PTHR22976">
    <property type="entry name" value="BIOTIN SYNTHASE"/>
    <property type="match status" value="1"/>
</dbReference>
<comment type="pathway">
    <text evidence="1 13">Cofactor biosynthesis; biotin biosynthesis; biotin from 7,8-diaminononanoate: step 2/2.</text>
</comment>
<dbReference type="EC" id="2.8.1.6" evidence="3 13"/>
<keyword evidence="5 13" id="KW-0808">Transferase</keyword>
<dbReference type="NCBIfam" id="TIGR00433">
    <property type="entry name" value="bioB"/>
    <property type="match status" value="1"/>
</dbReference>
<dbReference type="InterPro" id="IPR058240">
    <property type="entry name" value="rSAM_sf"/>
</dbReference>
<feature type="domain" description="Radical SAM core" evidence="15">
    <location>
        <begin position="49"/>
        <end position="275"/>
    </location>
</feature>
<evidence type="ECO:0000256" key="14">
    <source>
        <dbReference type="PIRSR" id="PIRSR001619-1"/>
    </source>
</evidence>
<reference evidence="16" key="1">
    <citation type="submission" date="2020-10" db="EMBL/GenBank/DDBJ databases">
        <authorList>
            <person name="Gilroy R."/>
        </authorList>
    </citation>
    <scope>NUCLEOTIDE SEQUENCE</scope>
    <source>
        <strain evidence="16">B1-20833</strain>
    </source>
</reference>
<comment type="cofactor">
    <cofactor evidence="13">
        <name>[2Fe-2S] cluster</name>
        <dbReference type="ChEBI" id="CHEBI:190135"/>
    </cofactor>
    <text evidence="13">Binds 1 [2Fe-2S] cluster. The cluster is coordinated with 3 cysteines and 1 arginine.</text>
</comment>
<evidence type="ECO:0000256" key="11">
    <source>
        <dbReference type="ARBA" id="ARBA00023014"/>
    </source>
</evidence>
<dbReference type="InterPro" id="IPR010722">
    <property type="entry name" value="BATS_dom"/>
</dbReference>
<name>A0A9D9EP55_9BACT</name>
<evidence type="ECO:0000256" key="10">
    <source>
        <dbReference type="ARBA" id="ARBA00023004"/>
    </source>
</evidence>
<evidence type="ECO:0000259" key="15">
    <source>
        <dbReference type="PROSITE" id="PS51918"/>
    </source>
</evidence>
<dbReference type="SUPFAM" id="SSF102114">
    <property type="entry name" value="Radical SAM enzymes"/>
    <property type="match status" value="1"/>
</dbReference>
<feature type="binding site" evidence="13 14">
    <location>
        <position position="71"/>
    </location>
    <ligand>
        <name>[4Fe-4S] cluster</name>
        <dbReference type="ChEBI" id="CHEBI:49883"/>
        <note>4Fe-4S-S-AdoMet</note>
    </ligand>
</feature>
<keyword evidence="7 13" id="KW-0001">2Fe-2S</keyword>
<protein>
    <recommendedName>
        <fullName evidence="3 13">Biotin synthase</fullName>
        <ecNumber evidence="3 13">2.8.1.6</ecNumber>
    </recommendedName>
</protein>
<dbReference type="SFLD" id="SFLDG01060">
    <property type="entry name" value="BATS_domain_containing"/>
    <property type="match status" value="1"/>
</dbReference>
<dbReference type="InterPro" id="IPR024177">
    <property type="entry name" value="Biotin_synthase"/>
</dbReference>
<keyword evidence="11 13" id="KW-0411">Iron-sulfur</keyword>
<keyword evidence="6 13" id="KW-0949">S-adenosyl-L-methionine</keyword>
<comment type="similarity">
    <text evidence="2 13">Belongs to the radical SAM superfamily. Biotin synthase family.</text>
</comment>
<comment type="cofactor">
    <cofactor evidence="13 14">
        <name>[4Fe-4S] cluster</name>
        <dbReference type="ChEBI" id="CHEBI:49883"/>
    </cofactor>
    <text evidence="13 14">Binds 1 [4Fe-4S] cluster. The cluster is coordinated with 3 cysteines and an exchangeable S-adenosyl-L-methionine.</text>
</comment>
<dbReference type="CDD" id="cd01335">
    <property type="entry name" value="Radical_SAM"/>
    <property type="match status" value="1"/>
</dbReference>
<evidence type="ECO:0000256" key="2">
    <source>
        <dbReference type="ARBA" id="ARBA00010765"/>
    </source>
</evidence>